<dbReference type="InterPro" id="IPR030677">
    <property type="entry name" value="Nnr"/>
</dbReference>
<dbReference type="Gene3D" id="3.40.50.10260">
    <property type="entry name" value="YjeF N-terminal domain"/>
    <property type="match status" value="1"/>
</dbReference>
<feature type="binding site" evidence="17">
    <location>
        <position position="441"/>
    </location>
    <ligand>
        <name>(6S)-NADPHX</name>
        <dbReference type="ChEBI" id="CHEBI:64076"/>
    </ligand>
</feature>
<keyword evidence="5 18" id="KW-0479">Metal-binding</keyword>
<evidence type="ECO:0000256" key="10">
    <source>
        <dbReference type="ARBA" id="ARBA00023027"/>
    </source>
</evidence>
<evidence type="ECO:0000256" key="16">
    <source>
        <dbReference type="ARBA" id="ARBA00049209"/>
    </source>
</evidence>
<dbReference type="PIRSF" id="PIRSF017184">
    <property type="entry name" value="Nnr"/>
    <property type="match status" value="1"/>
</dbReference>
<dbReference type="HAMAP" id="MF_01966">
    <property type="entry name" value="NADHX_epimerase"/>
    <property type="match status" value="1"/>
</dbReference>
<evidence type="ECO:0000256" key="6">
    <source>
        <dbReference type="ARBA" id="ARBA00022741"/>
    </source>
</evidence>
<gene>
    <name evidence="18" type="primary">nnrE</name>
    <name evidence="17" type="synonym">nnrD</name>
    <name evidence="22" type="ORF">ACFSE1_02330</name>
</gene>
<dbReference type="InterPro" id="IPR000631">
    <property type="entry name" value="CARKD"/>
</dbReference>
<comment type="similarity">
    <text evidence="3 19">In the N-terminal section; belongs to the NnrE/AIBP family.</text>
</comment>
<dbReference type="EC" id="5.1.99.6" evidence="19"/>
<comment type="catalytic activity">
    <reaction evidence="15 17 19">
        <text>(6S)-NADHX + ADP = AMP + phosphate + NADH + H(+)</text>
        <dbReference type="Rhea" id="RHEA:32223"/>
        <dbReference type="ChEBI" id="CHEBI:15378"/>
        <dbReference type="ChEBI" id="CHEBI:43474"/>
        <dbReference type="ChEBI" id="CHEBI:57945"/>
        <dbReference type="ChEBI" id="CHEBI:64074"/>
        <dbReference type="ChEBI" id="CHEBI:456215"/>
        <dbReference type="ChEBI" id="CHEBI:456216"/>
        <dbReference type="EC" id="4.2.1.136"/>
    </reaction>
</comment>
<feature type="binding site" evidence="18">
    <location>
        <position position="157"/>
    </location>
    <ligand>
        <name>(6S)-NADPHX</name>
        <dbReference type="ChEBI" id="CHEBI:64076"/>
    </ligand>
</feature>
<dbReference type="PROSITE" id="PS51383">
    <property type="entry name" value="YJEF_C_3"/>
    <property type="match status" value="1"/>
</dbReference>
<keyword evidence="7 17" id="KW-0067">ATP-binding</keyword>
<feature type="domain" description="YjeF N-terminal" evidence="21">
    <location>
        <begin position="16"/>
        <end position="214"/>
    </location>
</feature>
<dbReference type="CDD" id="cd01171">
    <property type="entry name" value="YXKO-related"/>
    <property type="match status" value="1"/>
</dbReference>
<comment type="catalytic activity">
    <reaction evidence="1 18 19">
        <text>(6R)-NADHX = (6S)-NADHX</text>
        <dbReference type="Rhea" id="RHEA:32215"/>
        <dbReference type="ChEBI" id="CHEBI:64074"/>
        <dbReference type="ChEBI" id="CHEBI:64075"/>
        <dbReference type="EC" id="5.1.99.6"/>
    </reaction>
</comment>
<comment type="caution">
    <text evidence="22">The sequence shown here is derived from an EMBL/GenBank/DDBJ whole genome shotgun (WGS) entry which is preliminary data.</text>
</comment>
<keyword evidence="11 18" id="KW-0413">Isomerase</keyword>
<evidence type="ECO:0000256" key="19">
    <source>
        <dbReference type="PIRNR" id="PIRNR017184"/>
    </source>
</evidence>
<evidence type="ECO:0000256" key="4">
    <source>
        <dbReference type="ARBA" id="ARBA00009524"/>
    </source>
</evidence>
<dbReference type="InterPro" id="IPR029056">
    <property type="entry name" value="Ribokinase-like"/>
</dbReference>
<feature type="domain" description="YjeF C-terminal" evidence="20">
    <location>
        <begin position="224"/>
        <end position="495"/>
    </location>
</feature>
<keyword evidence="6 17" id="KW-0547">Nucleotide-binding</keyword>
<evidence type="ECO:0000256" key="15">
    <source>
        <dbReference type="ARBA" id="ARBA00048238"/>
    </source>
</evidence>
<keyword evidence="12 17" id="KW-0456">Lyase</keyword>
<dbReference type="Proteomes" id="UP001597322">
    <property type="component" value="Unassembled WGS sequence"/>
</dbReference>
<comment type="function">
    <text evidence="17">Catalyzes the dehydration of the S-form of NAD(P)HX at the expense of ADP, which is converted to AMP. Together with NAD(P)HX epimerase, which catalyzes the epimerization of the S- and R-forms, the enzyme allows the repair of both epimers of NAD(P)HX, a damaged form of NAD(P)H that is a result of enzymatic or heat-dependent hydration.</text>
</comment>
<reference evidence="23" key="1">
    <citation type="journal article" date="2019" name="Int. J. Syst. Evol. Microbiol.">
        <title>The Global Catalogue of Microorganisms (GCM) 10K type strain sequencing project: providing services to taxonomists for standard genome sequencing and annotation.</title>
        <authorList>
            <consortium name="The Broad Institute Genomics Platform"/>
            <consortium name="The Broad Institute Genome Sequencing Center for Infectious Disease"/>
            <person name="Wu L."/>
            <person name="Ma J."/>
        </authorList>
    </citation>
    <scope>NUCLEOTIDE SEQUENCE [LARGE SCALE GENOMIC DNA]</scope>
    <source>
        <strain evidence="23">CG52</strain>
    </source>
</reference>
<feature type="binding site" evidence="18">
    <location>
        <position position="64"/>
    </location>
    <ligand>
        <name>K(+)</name>
        <dbReference type="ChEBI" id="CHEBI:29103"/>
    </ligand>
</feature>
<name>A0ABW4LYN3_9HYPH</name>
<keyword evidence="23" id="KW-1185">Reference proteome</keyword>
<evidence type="ECO:0000256" key="7">
    <source>
        <dbReference type="ARBA" id="ARBA00022840"/>
    </source>
</evidence>
<evidence type="ECO:0000256" key="14">
    <source>
        <dbReference type="ARBA" id="ARBA00025153"/>
    </source>
</evidence>
<dbReference type="EC" id="4.2.1.136" evidence="19"/>
<dbReference type="Gene3D" id="3.40.1190.20">
    <property type="match status" value="1"/>
</dbReference>
<keyword evidence="10 17" id="KW-0520">NAD</keyword>
<feature type="binding site" evidence="18">
    <location>
        <begin position="63"/>
        <end position="67"/>
    </location>
    <ligand>
        <name>(6S)-NADPHX</name>
        <dbReference type="ChEBI" id="CHEBI:64076"/>
    </ligand>
</feature>
<comment type="subunit">
    <text evidence="17">Homotetramer.</text>
</comment>
<comment type="similarity">
    <text evidence="4 19">In the C-terminal section; belongs to the NnrD/CARKD family.</text>
</comment>
<feature type="binding site" evidence="17">
    <location>
        <begin position="411"/>
        <end position="415"/>
    </location>
    <ligand>
        <name>AMP</name>
        <dbReference type="ChEBI" id="CHEBI:456215"/>
    </ligand>
</feature>
<dbReference type="HAMAP" id="MF_01965">
    <property type="entry name" value="NADHX_dehydratase"/>
    <property type="match status" value="1"/>
</dbReference>
<comment type="function">
    <text evidence="18">Catalyzes the epimerization of the S- and R-forms of NAD(P)HX, a damaged form of NAD(P)H that is a result of enzymatic or heat-dependent hydration. This is a prerequisite for the S-specific NAD(P)H-hydrate dehydratase to allow the repair of both epimers of NAD(P)HX.</text>
</comment>
<evidence type="ECO:0000256" key="1">
    <source>
        <dbReference type="ARBA" id="ARBA00000013"/>
    </source>
</evidence>
<keyword evidence="13" id="KW-0511">Multifunctional enzyme</keyword>
<evidence type="ECO:0000313" key="23">
    <source>
        <dbReference type="Proteomes" id="UP001597322"/>
    </source>
</evidence>
<feature type="binding site" evidence="18">
    <location>
        <position position="124"/>
    </location>
    <ligand>
        <name>K(+)</name>
        <dbReference type="ChEBI" id="CHEBI:29103"/>
    </ligand>
</feature>
<evidence type="ECO:0000259" key="20">
    <source>
        <dbReference type="PROSITE" id="PS51383"/>
    </source>
</evidence>
<dbReference type="InterPro" id="IPR036652">
    <property type="entry name" value="YjeF_N_dom_sf"/>
</dbReference>
<evidence type="ECO:0000259" key="21">
    <source>
        <dbReference type="PROSITE" id="PS51385"/>
    </source>
</evidence>
<feature type="binding site" evidence="17">
    <location>
        <position position="259"/>
    </location>
    <ligand>
        <name>(6S)-NADPHX</name>
        <dbReference type="ChEBI" id="CHEBI:64076"/>
    </ligand>
</feature>
<dbReference type="RefSeq" id="WP_377396569.1">
    <property type="nucleotide sequence ID" value="NZ_JBHUEQ010000003.1"/>
</dbReference>
<protein>
    <recommendedName>
        <fullName evidence="19">Bifunctional NAD(P)H-hydrate repair enzyme</fullName>
    </recommendedName>
    <alternativeName>
        <fullName evidence="19">Nicotinamide nucleotide repair protein</fullName>
    </alternativeName>
    <domain>
        <recommendedName>
            <fullName evidence="19">ADP-dependent (S)-NAD(P)H-hydrate dehydratase</fullName>
            <ecNumber evidence="19">4.2.1.136</ecNumber>
        </recommendedName>
        <alternativeName>
            <fullName evidence="19">ADP-dependent NAD(P)HX dehydratase</fullName>
        </alternativeName>
    </domain>
    <domain>
        <recommendedName>
            <fullName evidence="19">NAD(P)H-hydrate epimerase</fullName>
            <ecNumber evidence="19">5.1.99.6</ecNumber>
        </recommendedName>
    </domain>
</protein>
<organism evidence="22 23">
    <name type="scientific">Rhizobium helianthi</name>
    <dbReference type="NCBI Taxonomy" id="1132695"/>
    <lineage>
        <taxon>Bacteria</taxon>
        <taxon>Pseudomonadati</taxon>
        <taxon>Pseudomonadota</taxon>
        <taxon>Alphaproteobacteria</taxon>
        <taxon>Hyphomicrobiales</taxon>
        <taxon>Rhizobiaceae</taxon>
        <taxon>Rhizobium/Agrobacterium group</taxon>
        <taxon>Rhizobium</taxon>
    </lineage>
</organism>
<feature type="binding site" evidence="17">
    <location>
        <position position="440"/>
    </location>
    <ligand>
        <name>AMP</name>
        <dbReference type="ChEBI" id="CHEBI:456215"/>
    </ligand>
</feature>
<keyword evidence="9 18" id="KW-0630">Potassium</keyword>
<keyword evidence="8 17" id="KW-0521">NADP</keyword>
<comment type="cofactor">
    <cofactor evidence="17">
        <name>Mg(2+)</name>
        <dbReference type="ChEBI" id="CHEBI:18420"/>
    </cofactor>
</comment>
<dbReference type="NCBIfam" id="TIGR00197">
    <property type="entry name" value="yjeF_nterm"/>
    <property type="match status" value="1"/>
</dbReference>
<feature type="binding site" evidence="18">
    <location>
        <position position="160"/>
    </location>
    <ligand>
        <name>K(+)</name>
        <dbReference type="ChEBI" id="CHEBI:29103"/>
    </ligand>
</feature>
<proteinExistence type="inferred from homology"/>
<dbReference type="InterPro" id="IPR004443">
    <property type="entry name" value="YjeF_N_dom"/>
</dbReference>
<comment type="catalytic activity">
    <reaction evidence="2 18 19">
        <text>(6R)-NADPHX = (6S)-NADPHX</text>
        <dbReference type="Rhea" id="RHEA:32227"/>
        <dbReference type="ChEBI" id="CHEBI:64076"/>
        <dbReference type="ChEBI" id="CHEBI:64077"/>
        <dbReference type="EC" id="5.1.99.6"/>
    </reaction>
</comment>
<comment type="similarity">
    <text evidence="17">Belongs to the NnrD/CARKD family.</text>
</comment>
<dbReference type="Pfam" id="PF03853">
    <property type="entry name" value="YjeF_N"/>
    <property type="match status" value="1"/>
</dbReference>
<feature type="binding site" evidence="18">
    <location>
        <begin position="128"/>
        <end position="134"/>
    </location>
    <ligand>
        <name>(6S)-NADPHX</name>
        <dbReference type="ChEBI" id="CHEBI:64076"/>
    </ligand>
</feature>
<dbReference type="PANTHER" id="PTHR12592">
    <property type="entry name" value="ATP-DEPENDENT (S)-NAD(P)H-HYDRATE DEHYDRATASE FAMILY MEMBER"/>
    <property type="match status" value="1"/>
</dbReference>
<comment type="catalytic activity">
    <reaction evidence="16 17 19">
        <text>(6S)-NADPHX + ADP = AMP + phosphate + NADPH + H(+)</text>
        <dbReference type="Rhea" id="RHEA:32235"/>
        <dbReference type="ChEBI" id="CHEBI:15378"/>
        <dbReference type="ChEBI" id="CHEBI:43474"/>
        <dbReference type="ChEBI" id="CHEBI:57783"/>
        <dbReference type="ChEBI" id="CHEBI:64076"/>
        <dbReference type="ChEBI" id="CHEBI:456215"/>
        <dbReference type="ChEBI" id="CHEBI:456216"/>
        <dbReference type="EC" id="4.2.1.136"/>
    </reaction>
</comment>
<comment type="similarity">
    <text evidence="18">Belongs to the NnrE/AIBP family.</text>
</comment>
<dbReference type="PANTHER" id="PTHR12592:SF0">
    <property type="entry name" value="ATP-DEPENDENT (S)-NAD(P)H-HYDRATE DEHYDRATASE"/>
    <property type="match status" value="1"/>
</dbReference>
<dbReference type="Pfam" id="PF01256">
    <property type="entry name" value="Carb_kinase"/>
    <property type="match status" value="1"/>
</dbReference>
<dbReference type="PROSITE" id="PS51385">
    <property type="entry name" value="YJEF_N"/>
    <property type="match status" value="1"/>
</dbReference>
<evidence type="ECO:0000256" key="5">
    <source>
        <dbReference type="ARBA" id="ARBA00022723"/>
    </source>
</evidence>
<evidence type="ECO:0000256" key="17">
    <source>
        <dbReference type="HAMAP-Rule" id="MF_01965"/>
    </source>
</evidence>
<dbReference type="SUPFAM" id="SSF53613">
    <property type="entry name" value="Ribokinase-like"/>
    <property type="match status" value="1"/>
</dbReference>
<evidence type="ECO:0000256" key="8">
    <source>
        <dbReference type="ARBA" id="ARBA00022857"/>
    </source>
</evidence>
<dbReference type="NCBIfam" id="TIGR00196">
    <property type="entry name" value="yjeF_cterm"/>
    <property type="match status" value="1"/>
</dbReference>
<dbReference type="SUPFAM" id="SSF64153">
    <property type="entry name" value="YjeF N-terminal domain-like"/>
    <property type="match status" value="1"/>
</dbReference>
<comment type="function">
    <text evidence="14 19">Bifunctional enzyme that catalyzes the epimerization of the S- and R-forms of NAD(P)HX and the dehydration of the S-form of NAD(P)HX at the expense of ADP, which is converted to AMP. This allows the repair of both epimers of NAD(P)HX, a damaged form of NAD(P)H that is a result of enzymatic or heat-dependent hydration.</text>
</comment>
<evidence type="ECO:0000256" key="12">
    <source>
        <dbReference type="ARBA" id="ARBA00023239"/>
    </source>
</evidence>
<evidence type="ECO:0000256" key="3">
    <source>
        <dbReference type="ARBA" id="ARBA00006001"/>
    </source>
</evidence>
<evidence type="ECO:0000256" key="9">
    <source>
        <dbReference type="ARBA" id="ARBA00022958"/>
    </source>
</evidence>
<feature type="binding site" evidence="17">
    <location>
        <position position="374"/>
    </location>
    <ligand>
        <name>(6S)-NADPHX</name>
        <dbReference type="ChEBI" id="CHEBI:64076"/>
    </ligand>
</feature>
<evidence type="ECO:0000313" key="22">
    <source>
        <dbReference type="EMBL" id="MFD1744288.1"/>
    </source>
</evidence>
<evidence type="ECO:0000256" key="13">
    <source>
        <dbReference type="ARBA" id="ARBA00023268"/>
    </source>
</evidence>
<comment type="caution">
    <text evidence="18">Lacks conserved residue(s) required for the propagation of feature annotation.</text>
</comment>
<feature type="binding site" evidence="17">
    <location>
        <position position="322"/>
    </location>
    <ligand>
        <name>(6S)-NADPHX</name>
        <dbReference type="ChEBI" id="CHEBI:64076"/>
    </ligand>
</feature>
<sequence length="501" mass="52235">MKMSLTDPFLLTPAEAAAADRETDASGIPIFHLMQQAGFAVAAEALRHFAQAERFVVLCGPGNNGGDGFVAASALRRAGANVSIHLAGRPEELTGAARLAWLEAQTPAQSFSSYQPHPGDVIIDAIFGAGLSRDVPPEVTDLITRVREVGCPVLAVDLPSGIDGLTGQVRGAAFQAQRTVTFVARKPGHVLMPGRIYCGEISLAPIGMPTRIARRHARTVSVNDPRAWKAAINVQQGDTHKYKRGHLAVFSGGPSHTGAARMTASAGLCAGAGLVTLASPPDATLVNACAMTAVMVREIADLQDLKMWWASGKISAAVIGPGFGVGEGLRSYVHASAARPMVLDADAITAFAERPDELFALAAGSEPRQILTPHEGEFARLFPDLAADKTIGKLERAKRAAERAHAVIVYKGADTVIAAPDGRLLINENAPAWLATAGSGDVLAGIAGANLAQGIPAFEAAAAAVWLHGEAGNKAGVGMTAEDLIRHIPAALEDLLSWCRL</sequence>
<dbReference type="EMBL" id="JBHUEQ010000003">
    <property type="protein sequence ID" value="MFD1744288.1"/>
    <property type="molecule type" value="Genomic_DNA"/>
</dbReference>
<accession>A0ABW4LYN3</accession>
<comment type="cofactor">
    <cofactor evidence="18 19">
        <name>K(+)</name>
        <dbReference type="ChEBI" id="CHEBI:29103"/>
    </cofactor>
    <text evidence="18 19">Binds 1 potassium ion per subunit.</text>
</comment>
<evidence type="ECO:0000256" key="2">
    <source>
        <dbReference type="ARBA" id="ARBA00000909"/>
    </source>
</evidence>
<evidence type="ECO:0000256" key="18">
    <source>
        <dbReference type="HAMAP-Rule" id="MF_01966"/>
    </source>
</evidence>
<evidence type="ECO:0000256" key="11">
    <source>
        <dbReference type="ARBA" id="ARBA00023235"/>
    </source>
</evidence>